<gene>
    <name evidence="5" type="ORF">GEV02_18110</name>
</gene>
<sequence>MQLSPLGHLAGPKPSAWMTATLRAAHQLFDQPLILRDTVSLRILGAEREAALHADEERQRHPLAVAMRATLVVRARLAEDSWQAAHSQGVNQYVILGAGLDTYAYRADCLPTAQLYEVDLPAMQQWKRDCLRAADIAEPASLHYVATDFEHSSLSDDLQQAGLDDDAPTCFSWLGVTMYLRPDAVMNTLQDIAAYPQGTSIVFDYCVHADQLTEPERMGLQVVTTALAAQGEHLLSAFAPQQLEHMLRHYGFSQVEHFGAQELTERYLADRIDGLRLSGIFRMVRATV</sequence>
<dbReference type="Gene3D" id="3.40.50.150">
    <property type="entry name" value="Vaccinia Virus protein VP39"/>
    <property type="match status" value="1"/>
</dbReference>
<dbReference type="InterPro" id="IPR011610">
    <property type="entry name" value="SAM_mthyl_Trfase_ML2640-like"/>
</dbReference>
<reference evidence="5 6" key="1">
    <citation type="submission" date="2019-10" db="EMBL/GenBank/DDBJ databases">
        <title>Two novel species isolated from a subtropical stream in China.</title>
        <authorList>
            <person name="Lu H."/>
        </authorList>
    </citation>
    <scope>NUCLEOTIDE SEQUENCE [LARGE SCALE GENOMIC DNA]</scope>
    <source>
        <strain evidence="5 6">FT29W</strain>
    </source>
</reference>
<evidence type="ECO:0000256" key="2">
    <source>
        <dbReference type="ARBA" id="ARBA00022603"/>
    </source>
</evidence>
<dbReference type="EMBL" id="WHUG01000007">
    <property type="protein sequence ID" value="MQA40070.1"/>
    <property type="molecule type" value="Genomic_DNA"/>
</dbReference>
<dbReference type="Proteomes" id="UP000440498">
    <property type="component" value="Unassembled WGS sequence"/>
</dbReference>
<dbReference type="InterPro" id="IPR029063">
    <property type="entry name" value="SAM-dependent_MTases_sf"/>
</dbReference>
<accession>A0A6A7N4Y9</accession>
<keyword evidence="4" id="KW-0949">S-adenosyl-L-methionine</keyword>
<dbReference type="AlphaFoldDB" id="A0A6A7N4Y9"/>
<dbReference type="GO" id="GO:0032259">
    <property type="term" value="P:methylation"/>
    <property type="evidence" value="ECO:0007669"/>
    <property type="project" value="UniProtKB-KW"/>
</dbReference>
<protein>
    <recommendedName>
        <fullName evidence="4">S-adenosyl-L-methionine-dependent methyltransferase</fullName>
        <ecNumber evidence="4">2.1.1.-</ecNumber>
    </recommendedName>
</protein>
<dbReference type="RefSeq" id="WP_152839301.1">
    <property type="nucleotide sequence ID" value="NZ_WHUG01000007.1"/>
</dbReference>
<keyword evidence="3 5" id="KW-0808">Transferase</keyword>
<dbReference type="PANTHER" id="PTHR43619">
    <property type="entry name" value="S-ADENOSYL-L-METHIONINE-DEPENDENT METHYLTRANSFERASE YKTD-RELATED"/>
    <property type="match status" value="1"/>
</dbReference>
<keyword evidence="6" id="KW-1185">Reference proteome</keyword>
<dbReference type="NCBIfam" id="TIGR00027">
    <property type="entry name" value="mthyl_TIGR00027"/>
    <property type="match status" value="1"/>
</dbReference>
<organism evidence="5 6">
    <name type="scientific">Rugamonas aquatica</name>
    <dbReference type="NCBI Taxonomy" id="2743357"/>
    <lineage>
        <taxon>Bacteria</taxon>
        <taxon>Pseudomonadati</taxon>
        <taxon>Pseudomonadota</taxon>
        <taxon>Betaproteobacteria</taxon>
        <taxon>Burkholderiales</taxon>
        <taxon>Oxalobacteraceae</taxon>
        <taxon>Telluria group</taxon>
        <taxon>Rugamonas</taxon>
    </lineage>
</organism>
<comment type="function">
    <text evidence="4">Exhibits S-adenosyl-L-methionine-dependent methyltransferase activity.</text>
</comment>
<evidence type="ECO:0000256" key="4">
    <source>
        <dbReference type="RuleBase" id="RU362030"/>
    </source>
</evidence>
<keyword evidence="2 4" id="KW-0489">Methyltransferase</keyword>
<evidence type="ECO:0000313" key="6">
    <source>
        <dbReference type="Proteomes" id="UP000440498"/>
    </source>
</evidence>
<name>A0A6A7N4Y9_9BURK</name>
<dbReference type="PANTHER" id="PTHR43619:SF2">
    <property type="entry name" value="S-ADENOSYL-L-METHIONINE-DEPENDENT METHYLTRANSFERASES SUPERFAMILY PROTEIN"/>
    <property type="match status" value="1"/>
</dbReference>
<evidence type="ECO:0000256" key="1">
    <source>
        <dbReference type="ARBA" id="ARBA00008138"/>
    </source>
</evidence>
<dbReference type="InterPro" id="IPR007213">
    <property type="entry name" value="Ppm1/Ppm2/Tcmp"/>
</dbReference>
<comment type="similarity">
    <text evidence="1 4">Belongs to the UPF0677 family.</text>
</comment>
<proteinExistence type="inferred from homology"/>
<dbReference type="Pfam" id="PF04072">
    <property type="entry name" value="LCM"/>
    <property type="match status" value="1"/>
</dbReference>
<dbReference type="SUPFAM" id="SSF53335">
    <property type="entry name" value="S-adenosyl-L-methionine-dependent methyltransferases"/>
    <property type="match status" value="1"/>
</dbReference>
<comment type="caution">
    <text evidence="5">The sequence shown here is derived from an EMBL/GenBank/DDBJ whole genome shotgun (WGS) entry which is preliminary data.</text>
</comment>
<dbReference type="EC" id="2.1.1.-" evidence="4"/>
<evidence type="ECO:0000256" key="3">
    <source>
        <dbReference type="ARBA" id="ARBA00022679"/>
    </source>
</evidence>
<evidence type="ECO:0000313" key="5">
    <source>
        <dbReference type="EMBL" id="MQA40070.1"/>
    </source>
</evidence>
<dbReference type="GO" id="GO:0008168">
    <property type="term" value="F:methyltransferase activity"/>
    <property type="evidence" value="ECO:0007669"/>
    <property type="project" value="UniProtKB-UniRule"/>
</dbReference>